<proteinExistence type="predicted"/>
<dbReference type="AlphaFoldDB" id="A0AA96YAF4"/>
<dbReference type="KEGG" id="tog:HNI00_17865"/>
<name>A0AA96YAF4_9CYAN</name>
<accession>A0AA96YAF4</accession>
<organism evidence="1">
    <name type="scientific">Thermoleptolyngbya oregonensis NK1-22</name>
    <dbReference type="NCBI Taxonomy" id="2547457"/>
    <lineage>
        <taxon>Bacteria</taxon>
        <taxon>Bacillati</taxon>
        <taxon>Cyanobacteriota</taxon>
        <taxon>Cyanophyceae</taxon>
        <taxon>Oculatellales</taxon>
        <taxon>Oculatellaceae</taxon>
        <taxon>Thermoleptolyngbya</taxon>
    </lineage>
</organism>
<evidence type="ECO:0000313" key="1">
    <source>
        <dbReference type="EMBL" id="WOB44808.1"/>
    </source>
</evidence>
<dbReference type="EMBL" id="CP053540">
    <property type="protein sequence ID" value="WOB44808.1"/>
    <property type="molecule type" value="Genomic_DNA"/>
</dbReference>
<evidence type="ECO:0008006" key="2">
    <source>
        <dbReference type="Google" id="ProtNLM"/>
    </source>
</evidence>
<dbReference type="RefSeq" id="WP_316788079.1">
    <property type="nucleotide sequence ID" value="NZ_CP053540.1"/>
</dbReference>
<reference evidence="1" key="1">
    <citation type="submission" date="2020-05" db="EMBL/GenBank/DDBJ databases">
        <authorList>
            <person name="Zhu T."/>
            <person name="Keshari N."/>
            <person name="Lu X."/>
        </authorList>
    </citation>
    <scope>NUCLEOTIDE SEQUENCE</scope>
    <source>
        <strain evidence="1">NK1-22</strain>
    </source>
</reference>
<sequence>MPSIPEGMADFSVVLHLRDPRDVLVSSFFSNAFSHPVNPAIFNPDEAAR</sequence>
<protein>
    <recommendedName>
        <fullName evidence="2">Sulfotransferase</fullName>
    </recommendedName>
</protein>
<gene>
    <name evidence="1" type="ORF">HNI00_17865</name>
</gene>